<sequence>CYTKPYFSSFTAKFGLKLTREALLSLWSSLCISSIFRHQRSIAAHRNCATPLPPLQGLALSCSVRYSSQIHELDAEENKVDLGGNQQLHERIRKIENECMMLKMLACMNLLSFVFCMFFILVLLFKF</sequence>
<evidence type="ECO:0000313" key="2">
    <source>
        <dbReference type="EMBL" id="MED6113073.1"/>
    </source>
</evidence>
<accession>A0ABU6QMJ5</accession>
<name>A0ABU6QMJ5_9FABA</name>
<keyword evidence="1" id="KW-0812">Transmembrane</keyword>
<protein>
    <submittedName>
        <fullName evidence="2">Uncharacterized protein</fullName>
    </submittedName>
</protein>
<dbReference type="EMBL" id="JASCZI010000709">
    <property type="protein sequence ID" value="MED6113073.1"/>
    <property type="molecule type" value="Genomic_DNA"/>
</dbReference>
<gene>
    <name evidence="2" type="ORF">PIB30_067610</name>
</gene>
<keyword evidence="1" id="KW-1133">Transmembrane helix</keyword>
<feature type="transmembrane region" description="Helical" evidence="1">
    <location>
        <begin position="101"/>
        <end position="125"/>
    </location>
</feature>
<keyword evidence="3" id="KW-1185">Reference proteome</keyword>
<comment type="caution">
    <text evidence="2">The sequence shown here is derived from an EMBL/GenBank/DDBJ whole genome shotgun (WGS) entry which is preliminary data.</text>
</comment>
<feature type="non-terminal residue" evidence="2">
    <location>
        <position position="1"/>
    </location>
</feature>
<keyword evidence="1" id="KW-0472">Membrane</keyword>
<organism evidence="2 3">
    <name type="scientific">Stylosanthes scabra</name>
    <dbReference type="NCBI Taxonomy" id="79078"/>
    <lineage>
        <taxon>Eukaryota</taxon>
        <taxon>Viridiplantae</taxon>
        <taxon>Streptophyta</taxon>
        <taxon>Embryophyta</taxon>
        <taxon>Tracheophyta</taxon>
        <taxon>Spermatophyta</taxon>
        <taxon>Magnoliopsida</taxon>
        <taxon>eudicotyledons</taxon>
        <taxon>Gunneridae</taxon>
        <taxon>Pentapetalae</taxon>
        <taxon>rosids</taxon>
        <taxon>fabids</taxon>
        <taxon>Fabales</taxon>
        <taxon>Fabaceae</taxon>
        <taxon>Papilionoideae</taxon>
        <taxon>50 kb inversion clade</taxon>
        <taxon>dalbergioids sensu lato</taxon>
        <taxon>Dalbergieae</taxon>
        <taxon>Pterocarpus clade</taxon>
        <taxon>Stylosanthes</taxon>
    </lineage>
</organism>
<evidence type="ECO:0000256" key="1">
    <source>
        <dbReference type="SAM" id="Phobius"/>
    </source>
</evidence>
<proteinExistence type="predicted"/>
<evidence type="ECO:0000313" key="3">
    <source>
        <dbReference type="Proteomes" id="UP001341840"/>
    </source>
</evidence>
<dbReference type="Proteomes" id="UP001341840">
    <property type="component" value="Unassembled WGS sequence"/>
</dbReference>
<reference evidence="2 3" key="1">
    <citation type="journal article" date="2023" name="Plants (Basel)">
        <title>Bridging the Gap: Combining Genomics and Transcriptomics Approaches to Understand Stylosanthes scabra, an Orphan Legume from the Brazilian Caatinga.</title>
        <authorList>
            <person name="Ferreira-Neto J.R.C."/>
            <person name="da Silva M.D."/>
            <person name="Binneck E."/>
            <person name="de Melo N.F."/>
            <person name="da Silva R.H."/>
            <person name="de Melo A.L.T.M."/>
            <person name="Pandolfi V."/>
            <person name="Bustamante F.O."/>
            <person name="Brasileiro-Vidal A.C."/>
            <person name="Benko-Iseppon A.M."/>
        </authorList>
    </citation>
    <scope>NUCLEOTIDE SEQUENCE [LARGE SCALE GENOMIC DNA]</scope>
    <source>
        <tissue evidence="2">Leaves</tissue>
    </source>
</reference>